<dbReference type="HOGENOM" id="CLU_1547401_0_0_1"/>
<feature type="region of interest" description="Disordered" evidence="1">
    <location>
        <begin position="37"/>
        <end position="71"/>
    </location>
</feature>
<protein>
    <submittedName>
        <fullName evidence="2">Uncharacterized protein</fullName>
    </submittedName>
</protein>
<sequence>MTQSLSPSVMTTTPKQSKRSCYTVFIKLLKLVSREPRTTADCEPKSASSSASTFTNHEKPPTPIQYNQDPTNISTSDITKEGLQQEIPKADGCWGPPINIPLSGEVIHIQTTDSRAQNKAIGTNRFPFYLEGSTSCPCMDCMAYEIKCLQIKNATAEYWDEKVKSCLRAKTPY</sequence>
<reference evidence="2 3" key="1">
    <citation type="journal article" date="2012" name="PLoS Pathog.">
        <title>Diverse lifestyles and strategies of plant pathogenesis encoded in the genomes of eighteen Dothideomycetes fungi.</title>
        <authorList>
            <person name="Ohm R.A."/>
            <person name="Feau N."/>
            <person name="Henrissat B."/>
            <person name="Schoch C.L."/>
            <person name="Horwitz B.A."/>
            <person name="Barry K.W."/>
            <person name="Condon B.J."/>
            <person name="Copeland A.C."/>
            <person name="Dhillon B."/>
            <person name="Glaser F."/>
            <person name="Hesse C.N."/>
            <person name="Kosti I."/>
            <person name="LaButti K."/>
            <person name="Lindquist E.A."/>
            <person name="Lucas S."/>
            <person name="Salamov A.A."/>
            <person name="Bradshaw R.E."/>
            <person name="Ciuffetti L."/>
            <person name="Hamelin R.C."/>
            <person name="Kema G.H.J."/>
            <person name="Lawrence C."/>
            <person name="Scott J.A."/>
            <person name="Spatafora J.W."/>
            <person name="Turgeon B.G."/>
            <person name="de Wit P.J.G.M."/>
            <person name="Zhong S."/>
            <person name="Goodwin S.B."/>
            <person name="Grigoriev I.V."/>
        </authorList>
    </citation>
    <scope>NUCLEOTIDE SEQUENCE [LARGE SCALE GENOMIC DNA]</scope>
    <source>
        <strain evidence="3">C5 / ATCC 48332 / race O</strain>
    </source>
</reference>
<evidence type="ECO:0000313" key="2">
    <source>
        <dbReference type="EMBL" id="EMD86716.1"/>
    </source>
</evidence>
<organism evidence="2 3">
    <name type="scientific">Cochliobolus heterostrophus (strain C5 / ATCC 48332 / race O)</name>
    <name type="common">Southern corn leaf blight fungus</name>
    <name type="synonym">Bipolaris maydis</name>
    <dbReference type="NCBI Taxonomy" id="701091"/>
    <lineage>
        <taxon>Eukaryota</taxon>
        <taxon>Fungi</taxon>
        <taxon>Dikarya</taxon>
        <taxon>Ascomycota</taxon>
        <taxon>Pezizomycotina</taxon>
        <taxon>Dothideomycetes</taxon>
        <taxon>Pleosporomycetidae</taxon>
        <taxon>Pleosporales</taxon>
        <taxon>Pleosporineae</taxon>
        <taxon>Pleosporaceae</taxon>
        <taxon>Bipolaris</taxon>
    </lineage>
</organism>
<proteinExistence type="predicted"/>
<dbReference type="Proteomes" id="UP000016936">
    <property type="component" value="Unassembled WGS sequence"/>
</dbReference>
<name>M2TY57_COCH5</name>
<accession>M2TY57</accession>
<evidence type="ECO:0000256" key="1">
    <source>
        <dbReference type="SAM" id="MobiDB-lite"/>
    </source>
</evidence>
<keyword evidence="3" id="KW-1185">Reference proteome</keyword>
<dbReference type="AlphaFoldDB" id="M2TY57"/>
<dbReference type="EMBL" id="KB445584">
    <property type="protein sequence ID" value="EMD86716.1"/>
    <property type="molecule type" value="Genomic_DNA"/>
</dbReference>
<gene>
    <name evidence="2" type="ORF">COCHEDRAFT_1034488</name>
</gene>
<reference evidence="3" key="2">
    <citation type="journal article" date="2013" name="PLoS Genet.">
        <title>Comparative genome structure, secondary metabolite, and effector coding capacity across Cochliobolus pathogens.</title>
        <authorList>
            <person name="Condon B.J."/>
            <person name="Leng Y."/>
            <person name="Wu D."/>
            <person name="Bushley K.E."/>
            <person name="Ohm R.A."/>
            <person name="Otillar R."/>
            <person name="Martin J."/>
            <person name="Schackwitz W."/>
            <person name="Grimwood J."/>
            <person name="MohdZainudin N."/>
            <person name="Xue C."/>
            <person name="Wang R."/>
            <person name="Manning V.A."/>
            <person name="Dhillon B."/>
            <person name="Tu Z.J."/>
            <person name="Steffenson B.J."/>
            <person name="Salamov A."/>
            <person name="Sun H."/>
            <person name="Lowry S."/>
            <person name="LaButti K."/>
            <person name="Han J."/>
            <person name="Copeland A."/>
            <person name="Lindquist E."/>
            <person name="Barry K."/>
            <person name="Schmutz J."/>
            <person name="Baker S.E."/>
            <person name="Ciuffetti L.M."/>
            <person name="Grigoriev I.V."/>
            <person name="Zhong S."/>
            <person name="Turgeon B.G."/>
        </authorList>
    </citation>
    <scope>NUCLEOTIDE SEQUENCE [LARGE SCALE GENOMIC DNA]</scope>
    <source>
        <strain evidence="3">C5 / ATCC 48332 / race O</strain>
    </source>
</reference>
<evidence type="ECO:0000313" key="3">
    <source>
        <dbReference type="Proteomes" id="UP000016936"/>
    </source>
</evidence>
<feature type="compositionally biased region" description="Polar residues" evidence="1">
    <location>
        <begin position="46"/>
        <end position="55"/>
    </location>
</feature>